<name>A0ABY9E7B4_9GAMM</name>
<evidence type="ECO:0000313" key="2">
    <source>
        <dbReference type="Proteomes" id="UP001321520"/>
    </source>
</evidence>
<accession>A0ABY9E7B4</accession>
<dbReference type="EMBL" id="CP098023">
    <property type="protein sequence ID" value="WKD48355.1"/>
    <property type="molecule type" value="Genomic_DNA"/>
</dbReference>
<dbReference type="Proteomes" id="UP001321520">
    <property type="component" value="Chromosome"/>
</dbReference>
<gene>
    <name evidence="1" type="ORF">M8T91_10450</name>
</gene>
<keyword evidence="2" id="KW-1185">Reference proteome</keyword>
<evidence type="ECO:0000313" key="1">
    <source>
        <dbReference type="EMBL" id="WKD48355.1"/>
    </source>
</evidence>
<protein>
    <submittedName>
        <fullName evidence="1">Uncharacterized protein</fullName>
    </submittedName>
</protein>
<reference evidence="1 2" key="1">
    <citation type="submission" date="2022-05" db="EMBL/GenBank/DDBJ databases">
        <title>Microbulbifer sp. nov., isolated from sponge.</title>
        <authorList>
            <person name="Gao L."/>
        </authorList>
    </citation>
    <scope>NUCLEOTIDE SEQUENCE [LARGE SCALE GENOMIC DNA]</scope>
    <source>
        <strain evidence="1 2">MI-G</strain>
    </source>
</reference>
<dbReference type="RefSeq" id="WP_301414095.1">
    <property type="nucleotide sequence ID" value="NZ_CP098023.1"/>
</dbReference>
<sequence length="72" mass="8115">MKLFITSVKRVISLTTSPVLYVAVGTKNDTDEGTVDGQFEVEIKGVDFMKLPLEEIESMAIARVEKIIRKRE</sequence>
<organism evidence="1 2">
    <name type="scientific">Microbulbifer spongiae</name>
    <dbReference type="NCBI Taxonomy" id="2944933"/>
    <lineage>
        <taxon>Bacteria</taxon>
        <taxon>Pseudomonadati</taxon>
        <taxon>Pseudomonadota</taxon>
        <taxon>Gammaproteobacteria</taxon>
        <taxon>Cellvibrionales</taxon>
        <taxon>Microbulbiferaceae</taxon>
        <taxon>Microbulbifer</taxon>
    </lineage>
</organism>
<proteinExistence type="predicted"/>